<keyword evidence="3" id="KW-1185">Reference proteome</keyword>
<feature type="transmembrane region" description="Helical" evidence="1">
    <location>
        <begin position="208"/>
        <end position="226"/>
    </location>
</feature>
<gene>
    <name evidence="2" type="ORF">LSALG_LOCUS28790</name>
</gene>
<dbReference type="AlphaFoldDB" id="A0AA36EBP2"/>
<keyword evidence="1" id="KW-0812">Transmembrane</keyword>
<keyword evidence="1" id="KW-1133">Transmembrane helix</keyword>
<name>A0AA36EBP2_LACSI</name>
<evidence type="ECO:0000313" key="3">
    <source>
        <dbReference type="Proteomes" id="UP001177003"/>
    </source>
</evidence>
<protein>
    <submittedName>
        <fullName evidence="2">Uncharacterized protein</fullName>
    </submittedName>
</protein>
<feature type="transmembrane region" description="Helical" evidence="1">
    <location>
        <begin position="399"/>
        <end position="422"/>
    </location>
</feature>
<dbReference type="PANTHER" id="PTHR36353:SF1">
    <property type="entry name" value="TRANSMEMBRANE PROTEIN"/>
    <property type="match status" value="1"/>
</dbReference>
<evidence type="ECO:0000313" key="2">
    <source>
        <dbReference type="EMBL" id="CAI9289557.1"/>
    </source>
</evidence>
<dbReference type="Proteomes" id="UP001177003">
    <property type="component" value="Chromosome 6"/>
</dbReference>
<dbReference type="EMBL" id="OX465082">
    <property type="protein sequence ID" value="CAI9289557.1"/>
    <property type="molecule type" value="Genomic_DNA"/>
</dbReference>
<dbReference type="PANTHER" id="PTHR36353">
    <property type="entry name" value="TRANSMEMBRANE PROTEIN"/>
    <property type="match status" value="1"/>
</dbReference>
<sequence>MSHHPPPRPLPPRLILHRTTPEILKQTTTSMFSTGQNLLIFLVLFFCLFSLRVNVETTTHFLTSLIDNNPSIKSFINRENVPPNPNSPTSTITTTSCRRHFLQLSRVGSRILVSDFSSGDDESDHKVNATSFILYSFDLQLESSNFVFGNGIRVSGIVRSTAKMTFRSIKITQKEENVGIDKVNDSAPFNETHFQSFLKRFHLEHHQFTAIMILILAFAASYWFMVHVFVGTYTKIHGIIFVLVLNDFCNRRKSFYVTFSSGSFLGVERLSRSFIARRWVFRDVFIQLMYFWFLGGIDNPYSQLKIFIRSTFMPFSIMSPWDKGFEKEIFGFMASCFLMDMLICFVFDMGAWIVMADSRKNVKQVVKEGCYMVSLMIGPAIELKCYECIVCVLTRSFGLLFAIAIQSFMEVYFMVAWLLYYLSVKSIHANSSGQPFGQREIEAMLRDVRV</sequence>
<dbReference type="InterPro" id="IPR056715">
    <property type="entry name" value="DUF7813"/>
</dbReference>
<dbReference type="Pfam" id="PF25105">
    <property type="entry name" value="DUF7813"/>
    <property type="match status" value="1"/>
</dbReference>
<keyword evidence="1" id="KW-0472">Membrane</keyword>
<feature type="transmembrane region" description="Helical" evidence="1">
    <location>
        <begin position="329"/>
        <end position="354"/>
    </location>
</feature>
<reference evidence="2" key="1">
    <citation type="submission" date="2023-04" db="EMBL/GenBank/DDBJ databases">
        <authorList>
            <person name="Vijverberg K."/>
            <person name="Xiong W."/>
            <person name="Schranz E."/>
        </authorList>
    </citation>
    <scope>NUCLEOTIDE SEQUENCE</scope>
</reference>
<organism evidence="2 3">
    <name type="scientific">Lactuca saligna</name>
    <name type="common">Willowleaf lettuce</name>
    <dbReference type="NCBI Taxonomy" id="75948"/>
    <lineage>
        <taxon>Eukaryota</taxon>
        <taxon>Viridiplantae</taxon>
        <taxon>Streptophyta</taxon>
        <taxon>Embryophyta</taxon>
        <taxon>Tracheophyta</taxon>
        <taxon>Spermatophyta</taxon>
        <taxon>Magnoliopsida</taxon>
        <taxon>eudicotyledons</taxon>
        <taxon>Gunneridae</taxon>
        <taxon>Pentapetalae</taxon>
        <taxon>asterids</taxon>
        <taxon>campanulids</taxon>
        <taxon>Asterales</taxon>
        <taxon>Asteraceae</taxon>
        <taxon>Cichorioideae</taxon>
        <taxon>Cichorieae</taxon>
        <taxon>Lactucinae</taxon>
        <taxon>Lactuca</taxon>
    </lineage>
</organism>
<proteinExistence type="predicted"/>
<accession>A0AA36EBP2</accession>
<evidence type="ECO:0000256" key="1">
    <source>
        <dbReference type="SAM" id="Phobius"/>
    </source>
</evidence>
<feature type="transmembrane region" description="Helical" evidence="1">
    <location>
        <begin position="279"/>
        <end position="297"/>
    </location>
</feature>